<protein>
    <submittedName>
        <fullName evidence="1">Type IX secretion system membrane protein PorP/SprF</fullName>
    </submittedName>
</protein>
<proteinExistence type="predicted"/>
<keyword evidence="2" id="KW-1185">Reference proteome</keyword>
<dbReference type="Proteomes" id="UP000265926">
    <property type="component" value="Unassembled WGS sequence"/>
</dbReference>
<evidence type="ECO:0000313" key="1">
    <source>
        <dbReference type="EMBL" id="RIJ45942.1"/>
    </source>
</evidence>
<sequence length="326" mass="36916">MNLGRLVYIVLFFPVVLFAQDPGYSQFFANPLHLNPAFAGTSELPRAVANYRNQWPQNGSAFSNYSVSYDRLTQNLKSGIGFQLYYDREPNSIVNTTSANVAYSHHVQLGKETFMTLGLQGGLMVKQFDLNQLVFPSNIDQISGVITGGAPMTISNDRKILPDFAFGTVGQYREVFWGASVHHLNQPNESIIEGDQKGRLPMKITIHAGARSKNFHHGLLSREYKLSPNILYQQQGSFKQLNLGIYMIEKAFVFGGWFRNNLDKRPDAIIALIGLAREKFQFGYSFDYTLSKLSNYSYGSHEISLTFFMNVKRKRVIQNKLLVPMI</sequence>
<comment type="caution">
    <text evidence="1">The sequence shown here is derived from an EMBL/GenBank/DDBJ whole genome shotgun (WGS) entry which is preliminary data.</text>
</comment>
<dbReference type="RefSeq" id="WP_119439904.1">
    <property type="nucleotide sequence ID" value="NZ_QWGR01000018.1"/>
</dbReference>
<name>A0A399STT1_9BACT</name>
<dbReference type="EMBL" id="QWGR01000018">
    <property type="protein sequence ID" value="RIJ45942.1"/>
    <property type="molecule type" value="Genomic_DNA"/>
</dbReference>
<evidence type="ECO:0000313" key="2">
    <source>
        <dbReference type="Proteomes" id="UP000265926"/>
    </source>
</evidence>
<dbReference type="AlphaFoldDB" id="A0A399STT1"/>
<dbReference type="NCBIfam" id="TIGR03519">
    <property type="entry name" value="T9SS_PorP_fam"/>
    <property type="match status" value="1"/>
</dbReference>
<dbReference type="InterPro" id="IPR019861">
    <property type="entry name" value="PorP/SprF_Bacteroidetes"/>
</dbReference>
<dbReference type="OrthoDB" id="1186563at2"/>
<gene>
    <name evidence="1" type="ORF">D1614_20700</name>
</gene>
<dbReference type="Pfam" id="PF11751">
    <property type="entry name" value="PorP_SprF"/>
    <property type="match status" value="1"/>
</dbReference>
<reference evidence="1 2" key="1">
    <citation type="submission" date="2018-08" db="EMBL/GenBank/DDBJ databases">
        <title>Pallidiluteibacterium maritimus gen. nov., sp. nov., isolated from coastal sediment.</title>
        <authorList>
            <person name="Zhou L.Y."/>
        </authorList>
    </citation>
    <scope>NUCLEOTIDE SEQUENCE [LARGE SCALE GENOMIC DNA]</scope>
    <source>
        <strain evidence="1 2">XSD2</strain>
    </source>
</reference>
<accession>A0A399STT1</accession>
<organism evidence="1 2">
    <name type="scientific">Maribellus luteus</name>
    <dbReference type="NCBI Taxonomy" id="2305463"/>
    <lineage>
        <taxon>Bacteria</taxon>
        <taxon>Pseudomonadati</taxon>
        <taxon>Bacteroidota</taxon>
        <taxon>Bacteroidia</taxon>
        <taxon>Marinilabiliales</taxon>
        <taxon>Prolixibacteraceae</taxon>
        <taxon>Maribellus</taxon>
    </lineage>
</organism>